<dbReference type="GO" id="GO:0003676">
    <property type="term" value="F:nucleic acid binding"/>
    <property type="evidence" value="ECO:0007669"/>
    <property type="project" value="InterPro"/>
</dbReference>
<dbReference type="InterPro" id="IPR036875">
    <property type="entry name" value="Znf_CCHC_sf"/>
</dbReference>
<name>A0A9N9DKH8_9GLOM</name>
<keyword evidence="2" id="KW-1185">Reference proteome</keyword>
<gene>
    <name evidence="1" type="ORF">FCALED_LOCUS10683</name>
</gene>
<sequence length="63" mass="7364">MALLDQDVWTVNFRKDVVPSGKVNRKEYVCGKCKEVEHNARTCRNYLMARITTVDQADRLYSQ</sequence>
<protein>
    <submittedName>
        <fullName evidence="1">17125_t:CDS:1</fullName>
    </submittedName>
</protein>
<dbReference type="EMBL" id="CAJVPQ010004050">
    <property type="protein sequence ID" value="CAG8643327.1"/>
    <property type="molecule type" value="Genomic_DNA"/>
</dbReference>
<evidence type="ECO:0000313" key="2">
    <source>
        <dbReference type="Proteomes" id="UP000789570"/>
    </source>
</evidence>
<dbReference type="SUPFAM" id="SSF57756">
    <property type="entry name" value="Retrovirus zinc finger-like domains"/>
    <property type="match status" value="1"/>
</dbReference>
<proteinExistence type="predicted"/>
<organism evidence="1 2">
    <name type="scientific">Funneliformis caledonium</name>
    <dbReference type="NCBI Taxonomy" id="1117310"/>
    <lineage>
        <taxon>Eukaryota</taxon>
        <taxon>Fungi</taxon>
        <taxon>Fungi incertae sedis</taxon>
        <taxon>Mucoromycota</taxon>
        <taxon>Glomeromycotina</taxon>
        <taxon>Glomeromycetes</taxon>
        <taxon>Glomerales</taxon>
        <taxon>Glomeraceae</taxon>
        <taxon>Funneliformis</taxon>
    </lineage>
</organism>
<dbReference type="GO" id="GO:0008270">
    <property type="term" value="F:zinc ion binding"/>
    <property type="evidence" value="ECO:0007669"/>
    <property type="project" value="InterPro"/>
</dbReference>
<dbReference type="OrthoDB" id="2404004at2759"/>
<dbReference type="AlphaFoldDB" id="A0A9N9DKH8"/>
<accession>A0A9N9DKH8</accession>
<reference evidence="1" key="1">
    <citation type="submission" date="2021-06" db="EMBL/GenBank/DDBJ databases">
        <authorList>
            <person name="Kallberg Y."/>
            <person name="Tangrot J."/>
            <person name="Rosling A."/>
        </authorList>
    </citation>
    <scope>NUCLEOTIDE SEQUENCE</scope>
    <source>
        <strain evidence="1">UK204</strain>
    </source>
</reference>
<evidence type="ECO:0000313" key="1">
    <source>
        <dbReference type="EMBL" id="CAG8643327.1"/>
    </source>
</evidence>
<dbReference type="Proteomes" id="UP000789570">
    <property type="component" value="Unassembled WGS sequence"/>
</dbReference>
<comment type="caution">
    <text evidence="1">The sequence shown here is derived from an EMBL/GenBank/DDBJ whole genome shotgun (WGS) entry which is preliminary data.</text>
</comment>